<feature type="domain" description="Polysaccharide export protein N-terminal" evidence="3">
    <location>
        <begin position="44"/>
        <end position="138"/>
    </location>
</feature>
<dbReference type="InterPro" id="IPR003715">
    <property type="entry name" value="Poly_export_N"/>
</dbReference>
<organism evidence="4 5">
    <name type="scientific">Salinimicrobium catena</name>
    <dbReference type="NCBI Taxonomy" id="390640"/>
    <lineage>
        <taxon>Bacteria</taxon>
        <taxon>Pseudomonadati</taxon>
        <taxon>Bacteroidota</taxon>
        <taxon>Flavobacteriia</taxon>
        <taxon>Flavobacteriales</taxon>
        <taxon>Flavobacteriaceae</taxon>
        <taxon>Salinimicrobium</taxon>
    </lineage>
</organism>
<dbReference type="Pfam" id="PF02563">
    <property type="entry name" value="Poly_export"/>
    <property type="match status" value="1"/>
</dbReference>
<feature type="transmembrane region" description="Helical" evidence="2">
    <location>
        <begin position="235"/>
        <end position="254"/>
    </location>
</feature>
<protein>
    <submittedName>
        <fullName evidence="4">Polysaccharide export outer membrane protein</fullName>
    </submittedName>
</protein>
<dbReference type="STRING" id="390640.SAMN04488034_102336"/>
<reference evidence="4 5" key="1">
    <citation type="submission" date="2016-10" db="EMBL/GenBank/DDBJ databases">
        <authorList>
            <person name="de Groot N.N."/>
        </authorList>
    </citation>
    <scope>NUCLEOTIDE SEQUENCE [LARGE SCALE GENOMIC DNA]</scope>
    <source>
        <strain evidence="4 5">DSM 23553</strain>
    </source>
</reference>
<dbReference type="Gene3D" id="3.30.1950.10">
    <property type="entry name" value="wza like domain"/>
    <property type="match status" value="1"/>
</dbReference>
<accession>A0A1H5LLV3</accession>
<dbReference type="PANTHER" id="PTHR33619:SF3">
    <property type="entry name" value="POLYSACCHARIDE EXPORT PROTEIN GFCE-RELATED"/>
    <property type="match status" value="1"/>
</dbReference>
<evidence type="ECO:0000313" key="5">
    <source>
        <dbReference type="Proteomes" id="UP000199448"/>
    </source>
</evidence>
<dbReference type="AlphaFoldDB" id="A0A1H5LLV3"/>
<evidence type="ECO:0000256" key="2">
    <source>
        <dbReference type="SAM" id="Phobius"/>
    </source>
</evidence>
<keyword evidence="2" id="KW-0472">Membrane</keyword>
<dbReference type="InterPro" id="IPR049712">
    <property type="entry name" value="Poly_export"/>
</dbReference>
<proteinExistence type="predicted"/>
<name>A0A1H5LLV3_9FLAO</name>
<dbReference type="PROSITE" id="PS51257">
    <property type="entry name" value="PROKAR_LIPOPROTEIN"/>
    <property type="match status" value="1"/>
</dbReference>
<dbReference type="OrthoDB" id="662756at2"/>
<keyword evidence="2" id="KW-0812">Transmembrane</keyword>
<evidence type="ECO:0000259" key="3">
    <source>
        <dbReference type="Pfam" id="PF02563"/>
    </source>
</evidence>
<evidence type="ECO:0000256" key="1">
    <source>
        <dbReference type="ARBA" id="ARBA00022729"/>
    </source>
</evidence>
<keyword evidence="5" id="KW-1185">Reference proteome</keyword>
<dbReference type="RefSeq" id="WP_093112663.1">
    <property type="nucleotide sequence ID" value="NZ_FNGG01000002.1"/>
</dbReference>
<sequence>MKKFLLIVIGLLIFSSCSTRKEIVYFQDIERIQNFDSLRKFEPRIEINDVLSINVSSMNDEVVEPFRMDMGGQSGNRGGSSGSNNASMYGYLVDTEGNIQFPVLGEISVINQTRGQLEDYLTRRLREYVTDAVVRVRIINFKITVLGETGSSVIDVPDERISVPQAIAMAGDITYDGKRDNILVIRDHNGKLTYGRVDLTSADIFKNPYYYLKQNDIVYIEPTYRKVKSAGFITSWQGIVSIVTTAFSLIVLFTR</sequence>
<gene>
    <name evidence="4" type="ORF">SAMN04488034_102336</name>
</gene>
<keyword evidence="2" id="KW-1133">Transmembrane helix</keyword>
<dbReference type="GO" id="GO:0015159">
    <property type="term" value="F:polysaccharide transmembrane transporter activity"/>
    <property type="evidence" value="ECO:0007669"/>
    <property type="project" value="InterPro"/>
</dbReference>
<evidence type="ECO:0000313" key="4">
    <source>
        <dbReference type="EMBL" id="SEE77980.1"/>
    </source>
</evidence>
<dbReference type="Proteomes" id="UP000199448">
    <property type="component" value="Unassembled WGS sequence"/>
</dbReference>
<keyword evidence="1" id="KW-0732">Signal</keyword>
<dbReference type="EMBL" id="FNUG01000002">
    <property type="protein sequence ID" value="SEE77980.1"/>
    <property type="molecule type" value="Genomic_DNA"/>
</dbReference>
<dbReference type="PANTHER" id="PTHR33619">
    <property type="entry name" value="POLYSACCHARIDE EXPORT PROTEIN GFCE-RELATED"/>
    <property type="match status" value="1"/>
</dbReference>